<accession>A0A834TF34</accession>
<comment type="caution">
    <text evidence="4">The sequence shown here is derived from an EMBL/GenBank/DDBJ whole genome shotgun (WGS) entry which is preliminary data.</text>
</comment>
<dbReference type="Gene3D" id="3.60.10.10">
    <property type="entry name" value="Endonuclease/exonuclease/phosphatase"/>
    <property type="match status" value="1"/>
</dbReference>
<evidence type="ECO:0000259" key="3">
    <source>
        <dbReference type="PROSITE" id="PS50879"/>
    </source>
</evidence>
<protein>
    <submittedName>
        <fullName evidence="4">Reverse transcriptase</fullName>
    </submittedName>
</protein>
<dbReference type="Gene3D" id="3.30.420.10">
    <property type="entry name" value="Ribonuclease H-like superfamily/Ribonuclease H"/>
    <property type="match status" value="1"/>
</dbReference>
<dbReference type="PROSITE" id="PS50879">
    <property type="entry name" value="RNASE_H_1"/>
    <property type="match status" value="1"/>
</dbReference>
<feature type="compositionally biased region" description="Polar residues" evidence="1">
    <location>
        <begin position="237"/>
        <end position="255"/>
    </location>
</feature>
<dbReference type="InterPro" id="IPR002156">
    <property type="entry name" value="RNaseH_domain"/>
</dbReference>
<keyword evidence="4" id="KW-0695">RNA-directed DNA polymerase</keyword>
<dbReference type="Pfam" id="PF13966">
    <property type="entry name" value="zf-RVT"/>
    <property type="match status" value="1"/>
</dbReference>
<dbReference type="Proteomes" id="UP000634136">
    <property type="component" value="Unassembled WGS sequence"/>
</dbReference>
<proteinExistence type="predicted"/>
<dbReference type="Pfam" id="PF03372">
    <property type="entry name" value="Exo_endo_phos"/>
    <property type="match status" value="1"/>
</dbReference>
<feature type="compositionally biased region" description="Polar residues" evidence="1">
    <location>
        <begin position="299"/>
        <end position="309"/>
    </location>
</feature>
<keyword evidence="2" id="KW-0812">Transmembrane</keyword>
<dbReference type="SUPFAM" id="SSF53098">
    <property type="entry name" value="Ribonuclease H-like"/>
    <property type="match status" value="1"/>
</dbReference>
<dbReference type="InterPro" id="IPR026960">
    <property type="entry name" value="RVT-Znf"/>
</dbReference>
<feature type="transmembrane region" description="Helical" evidence="2">
    <location>
        <begin position="1652"/>
        <end position="1676"/>
    </location>
</feature>
<dbReference type="InterPro" id="IPR036691">
    <property type="entry name" value="Endo/exonu/phosph_ase_sf"/>
</dbReference>
<dbReference type="GO" id="GO:0003676">
    <property type="term" value="F:nucleic acid binding"/>
    <property type="evidence" value="ECO:0007669"/>
    <property type="project" value="InterPro"/>
</dbReference>
<evidence type="ECO:0000313" key="4">
    <source>
        <dbReference type="EMBL" id="KAF7820958.1"/>
    </source>
</evidence>
<keyword evidence="2" id="KW-0472">Membrane</keyword>
<dbReference type="InterPro" id="IPR044730">
    <property type="entry name" value="RNase_H-like_dom_plant"/>
</dbReference>
<keyword evidence="4" id="KW-0548">Nucleotidyltransferase</keyword>
<name>A0A834TF34_9FABA</name>
<dbReference type="GO" id="GO:0004523">
    <property type="term" value="F:RNA-DNA hybrid ribonuclease activity"/>
    <property type="evidence" value="ECO:0007669"/>
    <property type="project" value="InterPro"/>
</dbReference>
<gene>
    <name evidence="4" type="ORF">G2W53_026413</name>
</gene>
<keyword evidence="5" id="KW-1185">Reference proteome</keyword>
<evidence type="ECO:0000256" key="1">
    <source>
        <dbReference type="SAM" id="MobiDB-lite"/>
    </source>
</evidence>
<keyword evidence="2" id="KW-1133">Transmembrane helix</keyword>
<evidence type="ECO:0000313" key="5">
    <source>
        <dbReference type="Proteomes" id="UP000634136"/>
    </source>
</evidence>
<feature type="region of interest" description="Disordered" evidence="1">
    <location>
        <begin position="1"/>
        <end position="24"/>
    </location>
</feature>
<dbReference type="EMBL" id="JAAIUW010000008">
    <property type="protein sequence ID" value="KAF7820958.1"/>
    <property type="molecule type" value="Genomic_DNA"/>
</dbReference>
<keyword evidence="4" id="KW-0808">Transferase</keyword>
<feature type="domain" description="RNase H type-1" evidence="3">
    <location>
        <begin position="1504"/>
        <end position="1635"/>
    </location>
</feature>
<feature type="region of interest" description="Disordered" evidence="1">
    <location>
        <begin position="299"/>
        <end position="328"/>
    </location>
</feature>
<dbReference type="InterPro" id="IPR005135">
    <property type="entry name" value="Endo/exonuclease/phosphatase"/>
</dbReference>
<dbReference type="OrthoDB" id="1436580at2759"/>
<feature type="compositionally biased region" description="Low complexity" evidence="1">
    <location>
        <begin position="256"/>
        <end position="265"/>
    </location>
</feature>
<dbReference type="SUPFAM" id="SSF56219">
    <property type="entry name" value="DNase I-like"/>
    <property type="match status" value="1"/>
</dbReference>
<dbReference type="Pfam" id="PF13456">
    <property type="entry name" value="RVT_3"/>
    <property type="match status" value="1"/>
</dbReference>
<reference evidence="4" key="1">
    <citation type="submission" date="2020-09" db="EMBL/GenBank/DDBJ databases">
        <title>Genome-Enabled Discovery of Anthraquinone Biosynthesis in Senna tora.</title>
        <authorList>
            <person name="Kang S.-H."/>
            <person name="Pandey R.P."/>
            <person name="Lee C.-M."/>
            <person name="Sim J.-S."/>
            <person name="Jeong J.-T."/>
            <person name="Choi B.-S."/>
            <person name="Jung M."/>
            <person name="Ginzburg D."/>
            <person name="Zhao K."/>
            <person name="Won S.Y."/>
            <person name="Oh T.-J."/>
            <person name="Yu Y."/>
            <person name="Kim N.-H."/>
            <person name="Lee O.R."/>
            <person name="Lee T.-H."/>
            <person name="Bashyal P."/>
            <person name="Kim T.-S."/>
            <person name="Lee W.-H."/>
            <person name="Kawkins C."/>
            <person name="Kim C.-K."/>
            <person name="Kim J.S."/>
            <person name="Ahn B.O."/>
            <person name="Rhee S.Y."/>
            <person name="Sohng J.K."/>
        </authorList>
    </citation>
    <scope>NUCLEOTIDE SEQUENCE</scope>
    <source>
        <tissue evidence="4">Leaf</tissue>
    </source>
</reference>
<feature type="region of interest" description="Disordered" evidence="1">
    <location>
        <begin position="202"/>
        <end position="285"/>
    </location>
</feature>
<sequence length="1682" mass="190163">MEQSITFGSFETPPTIPSPVKVPNPASLTQISHPSQVATTKNPSVPEIPLSSDEVHQLHSPWVSTIIVRLVALLHGSTTIFGHLLSIKLWSPAFNPELEQSPILSPVWIKLNHLPIEFFNPQILVKIGNTLGTFLGVDASTHNLQTGCCARICALLELSKPIPPELIINGYHQPILVEGISKIFLYCGGAYHPSPNCPGKKPLVPQTLSKIAPPTTRQDKPESNDQGWSLVRRKKSNQPSTSPGIASNGTFPQPTNLNSNLNSNSGQQRHESNNSFDPSEFPALNEPQSQTRGIIVNHLSHTPNTCNTSPPAPPVAKTTHPSSNSPDLETHTAEIEQLLVLDIITMLVVRRRAIQQRQQRLRRQIRQREHFASHDKIPMIVPLMSYYMGSPNPAHHVILNIHNNPAARIQCQWRIWENFTLALITQASWLQAWARLMMESQLQAFTNVLIKDVMKDMKDNGLALVFPPNSIQSQAYIREPQMDQALFRTNQLLTISTVHSYPMESVIKGNLAEGALVFSTNSVRTIDVCVTSFLKLDTGILKYKFRFTLHLSLKPDENIQMLGAVNSSNSDEVADSVGQNYYVVDTNMTPLTILIWNARGAASAEFRRVIHDLKTRHKPHVLFISETRVGGTRVEQIINSLGFDCFHKVDPMGYAGGMWLLWDTDSVRANVYGHAFQEIHATLQVNNSELFLASFIYASPIRDRRKVLWNNLMNLSDIVSLPWLICGDFNDVLSPYEKWGGNAASTSRIRDFKNCIDYCGLFDLGFVGHKFTWYNKRPDGHTVFERLDRFLANHQWLTLFPEATNHHLPRIKSDHNPLLLCTIPSPSYKPKRPFKCEQIWLSQPDFLKLVQSTWAESNSIPEGLKLIQDRAIEWNKYSFGNIFQNKRKLLNRLNGITKALSIRHNPWLVSLENSLSKEYQKILLLEEELWASKSRIDWLTLGDSNTSFFHSSVIHRRRSNHIIALKDSAGNWLHDPLAIRNNITFYFETCFKQIPILDLPTEIIFPNLPLNSHPILSRIPSEDEIHNALWSLKPYKAAGIDGFQPAFFHKCWDMLKSDIIPYDVLLFSRVDDKSINSIAQTLDLFQLCSGLSINKTKSNIWFSPNTTSSMKSKAISILKFNCHDTPGTYLGFPLGIKGKVRDFNPILEKIKARMQNWRAKHLSMAGKVTLINSVISPIASFFMQCIPFPVTVCNTLDKIQRDFFWWSNSENKKVHTICWSKISTPKSFGGLNIFKTRERNISLLAKLSWQVKNNPQKIWAKSIAHYLLNPNCRNLSLTGKGLIHGQQLLNLGMAKIIYSGRNTNFFLDNWSTLHPLWSCIEGSFNRNDSSLTVSDVANDLGDWQWDKLSFDLPQSIKNIINAIPVFKNSNQQDLSVWKYHVSGTFNLKSAYLLCRNLSCSSEHINHSWIWHLKCHSRLKYFIWACFNEALPTRKLLHDRGVQIPFICPLCDTDSESTTHILRDCPISTKLNRVLNQQRSSSTWPQIKPLMPPLPAAFSLNGTPPTNWFKINTDGACSGNPGPFAIGGVIRNSHGNWVHGFSSFVGDGTAIKAEIWAIIVGLKLAKSFKYDHIFIESDSLLALNLINKGDVHQNHHLNNLIMYCRSILLTFNEVQTGHTYREGNSCADGLAKTALLNRSPMTHFASVPSFAEWLFWQTYMGSLLLGTFLVLLLLNVAHVGSVL</sequence>
<evidence type="ECO:0000256" key="2">
    <source>
        <dbReference type="SAM" id="Phobius"/>
    </source>
</evidence>
<organism evidence="4 5">
    <name type="scientific">Senna tora</name>
    <dbReference type="NCBI Taxonomy" id="362788"/>
    <lineage>
        <taxon>Eukaryota</taxon>
        <taxon>Viridiplantae</taxon>
        <taxon>Streptophyta</taxon>
        <taxon>Embryophyta</taxon>
        <taxon>Tracheophyta</taxon>
        <taxon>Spermatophyta</taxon>
        <taxon>Magnoliopsida</taxon>
        <taxon>eudicotyledons</taxon>
        <taxon>Gunneridae</taxon>
        <taxon>Pentapetalae</taxon>
        <taxon>rosids</taxon>
        <taxon>fabids</taxon>
        <taxon>Fabales</taxon>
        <taxon>Fabaceae</taxon>
        <taxon>Caesalpinioideae</taxon>
        <taxon>Cassia clade</taxon>
        <taxon>Senna</taxon>
    </lineage>
</organism>
<dbReference type="GO" id="GO:0003964">
    <property type="term" value="F:RNA-directed DNA polymerase activity"/>
    <property type="evidence" value="ECO:0007669"/>
    <property type="project" value="UniProtKB-KW"/>
</dbReference>
<dbReference type="CDD" id="cd06222">
    <property type="entry name" value="RNase_H_like"/>
    <property type="match status" value="1"/>
</dbReference>
<dbReference type="PANTHER" id="PTHR33116:SF78">
    <property type="entry name" value="OS12G0587133 PROTEIN"/>
    <property type="match status" value="1"/>
</dbReference>
<dbReference type="InterPro" id="IPR036397">
    <property type="entry name" value="RNaseH_sf"/>
</dbReference>
<dbReference type="InterPro" id="IPR012337">
    <property type="entry name" value="RNaseH-like_sf"/>
</dbReference>
<dbReference type="PANTHER" id="PTHR33116">
    <property type="entry name" value="REVERSE TRANSCRIPTASE ZINC-BINDING DOMAIN-CONTAINING PROTEIN-RELATED-RELATED"/>
    <property type="match status" value="1"/>
</dbReference>